<evidence type="ECO:0000313" key="1">
    <source>
        <dbReference type="EMBL" id="KAL2734991.1"/>
    </source>
</evidence>
<comment type="caution">
    <text evidence="1">The sequence shown here is derived from an EMBL/GenBank/DDBJ whole genome shotgun (WGS) entry which is preliminary data.</text>
</comment>
<protein>
    <submittedName>
        <fullName evidence="1">Uncharacterized protein</fullName>
    </submittedName>
</protein>
<keyword evidence="2" id="KW-1185">Reference proteome</keyword>
<accession>A0ABD2BQF7</accession>
<proteinExistence type="predicted"/>
<dbReference type="EMBL" id="JAYRBN010000069">
    <property type="protein sequence ID" value="KAL2734991.1"/>
    <property type="molecule type" value="Genomic_DNA"/>
</dbReference>
<dbReference type="Proteomes" id="UP001607303">
    <property type="component" value="Unassembled WGS sequence"/>
</dbReference>
<reference evidence="1 2" key="1">
    <citation type="journal article" date="2024" name="Ann. Entomol. Soc. Am.">
        <title>Genomic analyses of the southern and eastern yellowjacket wasps (Hymenoptera: Vespidae) reveal evolutionary signatures of social life.</title>
        <authorList>
            <person name="Catto M.A."/>
            <person name="Caine P.B."/>
            <person name="Orr S.E."/>
            <person name="Hunt B.G."/>
            <person name="Goodisman M.A.D."/>
        </authorList>
    </citation>
    <scope>NUCLEOTIDE SEQUENCE [LARGE SCALE GENOMIC DNA]</scope>
    <source>
        <strain evidence="1">232</strain>
        <tissue evidence="1">Head and thorax</tissue>
    </source>
</reference>
<gene>
    <name evidence="1" type="ORF">V1477_013517</name>
</gene>
<sequence>MQSRDCRLREMTTNSGLGLTFPVTTSVVFWCSTREPRNFHGCHPCKLKCYIGIVGFERRQQSRGLDRPLQLLVQLSFGLRRENLEIFADAIHASSNE</sequence>
<evidence type="ECO:0000313" key="2">
    <source>
        <dbReference type="Proteomes" id="UP001607303"/>
    </source>
</evidence>
<organism evidence="1 2">
    <name type="scientific">Vespula maculifrons</name>
    <name type="common">Eastern yellow jacket</name>
    <name type="synonym">Wasp</name>
    <dbReference type="NCBI Taxonomy" id="7453"/>
    <lineage>
        <taxon>Eukaryota</taxon>
        <taxon>Metazoa</taxon>
        <taxon>Ecdysozoa</taxon>
        <taxon>Arthropoda</taxon>
        <taxon>Hexapoda</taxon>
        <taxon>Insecta</taxon>
        <taxon>Pterygota</taxon>
        <taxon>Neoptera</taxon>
        <taxon>Endopterygota</taxon>
        <taxon>Hymenoptera</taxon>
        <taxon>Apocrita</taxon>
        <taxon>Aculeata</taxon>
        <taxon>Vespoidea</taxon>
        <taxon>Vespidae</taxon>
        <taxon>Vespinae</taxon>
        <taxon>Vespula</taxon>
    </lineage>
</organism>
<dbReference type="AlphaFoldDB" id="A0ABD2BQF7"/>
<name>A0ABD2BQF7_VESMC</name>